<dbReference type="InterPro" id="IPR051121">
    <property type="entry name" value="FAH"/>
</dbReference>
<gene>
    <name evidence="5" type="ORF">K432DRAFT_402755</name>
</gene>
<dbReference type="InterPro" id="IPR018833">
    <property type="entry name" value="Rv2993c-like_N"/>
</dbReference>
<protein>
    <recommendedName>
        <fullName evidence="7">Fumarylacetoacetase-like C-terminal domain-containing protein</fullName>
    </recommendedName>
</protein>
<evidence type="ECO:0000313" key="5">
    <source>
        <dbReference type="EMBL" id="OCK82596.1"/>
    </source>
</evidence>
<reference evidence="5 6" key="1">
    <citation type="journal article" date="2016" name="Nat. Commun.">
        <title>Ectomycorrhizal ecology is imprinted in the genome of the dominant symbiotic fungus Cenococcum geophilum.</title>
        <authorList>
            <consortium name="DOE Joint Genome Institute"/>
            <person name="Peter M."/>
            <person name="Kohler A."/>
            <person name="Ohm R.A."/>
            <person name="Kuo A."/>
            <person name="Krutzmann J."/>
            <person name="Morin E."/>
            <person name="Arend M."/>
            <person name="Barry K.W."/>
            <person name="Binder M."/>
            <person name="Choi C."/>
            <person name="Clum A."/>
            <person name="Copeland A."/>
            <person name="Grisel N."/>
            <person name="Haridas S."/>
            <person name="Kipfer T."/>
            <person name="LaButti K."/>
            <person name="Lindquist E."/>
            <person name="Lipzen A."/>
            <person name="Maire R."/>
            <person name="Meier B."/>
            <person name="Mihaltcheva S."/>
            <person name="Molinier V."/>
            <person name="Murat C."/>
            <person name="Poggeler S."/>
            <person name="Quandt C.A."/>
            <person name="Sperisen C."/>
            <person name="Tritt A."/>
            <person name="Tisserant E."/>
            <person name="Crous P.W."/>
            <person name="Henrissat B."/>
            <person name="Nehls U."/>
            <person name="Egli S."/>
            <person name="Spatafora J.W."/>
            <person name="Grigoriev I.V."/>
            <person name="Martin F.M."/>
        </authorList>
    </citation>
    <scope>NUCLEOTIDE SEQUENCE [LARGE SCALE GENOMIC DNA]</scope>
    <source>
        <strain evidence="5 6">CBS 459.81</strain>
    </source>
</reference>
<evidence type="ECO:0000259" key="3">
    <source>
        <dbReference type="Pfam" id="PF01557"/>
    </source>
</evidence>
<dbReference type="PANTHER" id="PTHR42796:SF4">
    <property type="entry name" value="FUMARYLACETOACETATE HYDROLASE DOMAIN-CONTAINING PROTEIN 2A"/>
    <property type="match status" value="1"/>
</dbReference>
<dbReference type="GO" id="GO:0044281">
    <property type="term" value="P:small molecule metabolic process"/>
    <property type="evidence" value="ECO:0007669"/>
    <property type="project" value="UniProtKB-ARBA"/>
</dbReference>
<dbReference type="PANTHER" id="PTHR42796">
    <property type="entry name" value="FUMARYLACETOACETATE HYDROLASE DOMAIN-CONTAINING PROTEIN 2A-RELATED"/>
    <property type="match status" value="1"/>
</dbReference>
<proteinExistence type="inferred from homology"/>
<dbReference type="InterPro" id="IPR036663">
    <property type="entry name" value="Fumarylacetoacetase_C_sf"/>
</dbReference>
<accession>A0A8E2EES1</accession>
<keyword evidence="2" id="KW-0479">Metal-binding</keyword>
<dbReference type="AlphaFoldDB" id="A0A8E2EES1"/>
<name>A0A8E2EES1_9PEZI</name>
<keyword evidence="6" id="KW-1185">Reference proteome</keyword>
<dbReference type="Proteomes" id="UP000250266">
    <property type="component" value="Unassembled WGS sequence"/>
</dbReference>
<evidence type="ECO:0000313" key="6">
    <source>
        <dbReference type="Proteomes" id="UP000250266"/>
    </source>
</evidence>
<dbReference type="GO" id="GO:0046872">
    <property type="term" value="F:metal ion binding"/>
    <property type="evidence" value="ECO:0007669"/>
    <property type="project" value="UniProtKB-KW"/>
</dbReference>
<evidence type="ECO:0008006" key="7">
    <source>
        <dbReference type="Google" id="ProtNLM"/>
    </source>
</evidence>
<dbReference type="SUPFAM" id="SSF56529">
    <property type="entry name" value="FAH"/>
    <property type="match status" value="1"/>
</dbReference>
<evidence type="ECO:0000256" key="2">
    <source>
        <dbReference type="ARBA" id="ARBA00022723"/>
    </source>
</evidence>
<feature type="domain" description="Fumarylacetoacetase-like C-terminal" evidence="3">
    <location>
        <begin position="73"/>
        <end position="285"/>
    </location>
</feature>
<dbReference type="OrthoDB" id="411064at2759"/>
<dbReference type="EMBL" id="KV744883">
    <property type="protein sequence ID" value="OCK82596.1"/>
    <property type="molecule type" value="Genomic_DNA"/>
</dbReference>
<dbReference type="Gene3D" id="3.90.850.10">
    <property type="entry name" value="Fumarylacetoacetase-like, C-terminal domain"/>
    <property type="match status" value="1"/>
</dbReference>
<organism evidence="5 6">
    <name type="scientific">Lepidopterella palustris CBS 459.81</name>
    <dbReference type="NCBI Taxonomy" id="1314670"/>
    <lineage>
        <taxon>Eukaryota</taxon>
        <taxon>Fungi</taxon>
        <taxon>Dikarya</taxon>
        <taxon>Ascomycota</taxon>
        <taxon>Pezizomycotina</taxon>
        <taxon>Dothideomycetes</taxon>
        <taxon>Pleosporomycetidae</taxon>
        <taxon>Mytilinidiales</taxon>
        <taxon>Argynnaceae</taxon>
        <taxon>Lepidopterella</taxon>
    </lineage>
</organism>
<dbReference type="InterPro" id="IPR011234">
    <property type="entry name" value="Fumarylacetoacetase-like_C"/>
</dbReference>
<comment type="similarity">
    <text evidence="1">Belongs to the FAH family.</text>
</comment>
<evidence type="ECO:0000259" key="4">
    <source>
        <dbReference type="Pfam" id="PF10370"/>
    </source>
</evidence>
<dbReference type="Pfam" id="PF01557">
    <property type="entry name" value="FAA_hydrolase"/>
    <property type="match status" value="1"/>
</dbReference>
<feature type="domain" description="Rv2993c-like N-terminal" evidence="4">
    <location>
        <begin position="7"/>
        <end position="66"/>
    </location>
</feature>
<evidence type="ECO:0000256" key="1">
    <source>
        <dbReference type="ARBA" id="ARBA00010211"/>
    </source>
</evidence>
<dbReference type="GO" id="GO:0003824">
    <property type="term" value="F:catalytic activity"/>
    <property type="evidence" value="ECO:0007669"/>
    <property type="project" value="InterPro"/>
</dbReference>
<dbReference type="Pfam" id="PF10370">
    <property type="entry name" value="Rv2993c-like_N"/>
    <property type="match status" value="1"/>
</dbReference>
<sequence>MQDKWTHLVRFTHNGKPTFAQLVDPKENGDLDPTFKVNVATGDPVSQTIKLTGEIVTVERDNLLAPVDKVPIVINTGLNYTDHIAESEFHLADLKAPIPYIFYRPAESIAAPYKKAHRVYKVQQETLDYEGEMVFQTDNFPLKDISVEEAKKHIIGFAVGSDFSPRPGKVLGKMNFIYSKAFDDWTPVGPVLVNTSVVGVLPTLELTTRLNGEVVQHSNTRNMIFNVAEILSNMSVGHTVAPGTVVFSGTCGGGVWFANKGKPGGLQTGDTVEVEIEKLGKISTTCKLD</sequence>